<dbReference type="GO" id="GO:0010181">
    <property type="term" value="F:FMN binding"/>
    <property type="evidence" value="ECO:0007669"/>
    <property type="project" value="InterPro"/>
</dbReference>
<name>A0A160P827_STRLU</name>
<dbReference type="RefSeq" id="WP_359876808.1">
    <property type="nucleotide sequence ID" value="NZ_JBEYHT010000021.1"/>
</dbReference>
<evidence type="ECO:0000256" key="1">
    <source>
        <dbReference type="SAM" id="MobiDB-lite"/>
    </source>
</evidence>
<protein>
    <submittedName>
        <fullName evidence="4">FMN-binding domain-containing protein</fullName>
    </submittedName>
</protein>
<dbReference type="Proteomes" id="UP000217676">
    <property type="component" value="Chromosome"/>
</dbReference>
<reference evidence="4 5" key="1">
    <citation type="journal article" date="2016" name="Genome Announc.">
        <title>Complete Genome Sequence of Thiostrepton-Producing Streptomyces laurentii ATCC 31255.</title>
        <authorList>
            <person name="Doi K."/>
            <person name="Fujino Y."/>
            <person name="Nagayoshi Y."/>
            <person name="Ohshima T."/>
            <person name="Ogata S."/>
        </authorList>
    </citation>
    <scope>NUCLEOTIDE SEQUENCE [LARGE SCALE GENOMIC DNA]</scope>
    <source>
        <strain evidence="4 5">ATCC 31255</strain>
    </source>
</reference>
<evidence type="ECO:0000313" key="5">
    <source>
        <dbReference type="Proteomes" id="UP000217676"/>
    </source>
</evidence>
<accession>A0A160P827</accession>
<evidence type="ECO:0000313" key="4">
    <source>
        <dbReference type="EMBL" id="BAU87456.1"/>
    </source>
</evidence>
<dbReference type="KEGG" id="slau:SLA_6590"/>
<feature type="chain" id="PRO_5007819257" evidence="2">
    <location>
        <begin position="28"/>
        <end position="136"/>
    </location>
</feature>
<dbReference type="SMART" id="SM00900">
    <property type="entry name" value="FMN_bind"/>
    <property type="match status" value="1"/>
</dbReference>
<organism evidence="4 5">
    <name type="scientific">Streptomyces laurentii</name>
    <dbReference type="NCBI Taxonomy" id="39478"/>
    <lineage>
        <taxon>Bacteria</taxon>
        <taxon>Bacillati</taxon>
        <taxon>Actinomycetota</taxon>
        <taxon>Actinomycetes</taxon>
        <taxon>Kitasatosporales</taxon>
        <taxon>Streptomycetaceae</taxon>
        <taxon>Streptomyces</taxon>
    </lineage>
</organism>
<dbReference type="Gene3D" id="3.90.1010.20">
    <property type="match status" value="1"/>
</dbReference>
<keyword evidence="2" id="KW-0732">Signal</keyword>
<evidence type="ECO:0000259" key="3">
    <source>
        <dbReference type="SMART" id="SM00900"/>
    </source>
</evidence>
<feature type="region of interest" description="Disordered" evidence="1">
    <location>
        <begin position="33"/>
        <end position="55"/>
    </location>
</feature>
<feature type="signal peptide" evidence="2">
    <location>
        <begin position="1"/>
        <end position="27"/>
    </location>
</feature>
<keyword evidence="5" id="KW-1185">Reference proteome</keyword>
<evidence type="ECO:0000256" key="2">
    <source>
        <dbReference type="SAM" id="SignalP"/>
    </source>
</evidence>
<dbReference type="Pfam" id="PF04205">
    <property type="entry name" value="FMN_bind"/>
    <property type="match status" value="1"/>
</dbReference>
<gene>
    <name evidence="4" type="ORF">SLA_6590</name>
</gene>
<dbReference type="EMBL" id="AP017424">
    <property type="protein sequence ID" value="BAU87456.1"/>
    <property type="molecule type" value="Genomic_DNA"/>
</dbReference>
<feature type="domain" description="FMN-binding" evidence="3">
    <location>
        <begin position="57"/>
        <end position="134"/>
    </location>
</feature>
<dbReference type="AlphaFoldDB" id="A0A160P827"/>
<proteinExistence type="predicted"/>
<sequence>MRRTLLSVAVTAAGVCTLLALKPHQQAVPPALGSGAGGAGAGAPASGTYTGDTVDTRYGPVQVRITIEGGRLTRATAVRTPSENARDRETAGYAVPVLTSEALAAQSARIDTVSGATYTSEGYIRSLQSALDQAHG</sequence>
<dbReference type="InterPro" id="IPR007329">
    <property type="entry name" value="FMN-bd"/>
</dbReference>
<dbReference type="GO" id="GO:0016020">
    <property type="term" value="C:membrane"/>
    <property type="evidence" value="ECO:0007669"/>
    <property type="project" value="InterPro"/>
</dbReference>